<gene>
    <name evidence="1" type="ORF">VFH_I052920</name>
</gene>
<sequence>MKETGDGDSVDNYVLTLGSDVSMVHVCFSGGSPKQTFSQKYKEQSFFVSPHRIVKYQPREIVVANFNNLHGQFVIDRGAMAFYGRYGRAKNGRFPPSSIDSTVLFSCYLLEQDSWHNN</sequence>
<organism evidence="1 2">
    <name type="scientific">Vicia faba</name>
    <name type="common">Broad bean</name>
    <name type="synonym">Faba vulgaris</name>
    <dbReference type="NCBI Taxonomy" id="3906"/>
    <lineage>
        <taxon>Eukaryota</taxon>
        <taxon>Viridiplantae</taxon>
        <taxon>Streptophyta</taxon>
        <taxon>Embryophyta</taxon>
        <taxon>Tracheophyta</taxon>
        <taxon>Spermatophyta</taxon>
        <taxon>Magnoliopsida</taxon>
        <taxon>eudicotyledons</taxon>
        <taxon>Gunneridae</taxon>
        <taxon>Pentapetalae</taxon>
        <taxon>rosids</taxon>
        <taxon>fabids</taxon>
        <taxon>Fabales</taxon>
        <taxon>Fabaceae</taxon>
        <taxon>Papilionoideae</taxon>
        <taxon>50 kb inversion clade</taxon>
        <taxon>NPAAA clade</taxon>
        <taxon>Hologalegina</taxon>
        <taxon>IRL clade</taxon>
        <taxon>Fabeae</taxon>
        <taxon>Vicia</taxon>
    </lineage>
</organism>
<proteinExistence type="predicted"/>
<keyword evidence="2" id="KW-1185">Reference proteome</keyword>
<evidence type="ECO:0000313" key="1">
    <source>
        <dbReference type="EMBL" id="CAI8592675.1"/>
    </source>
</evidence>
<dbReference type="EMBL" id="OX451735">
    <property type="protein sequence ID" value="CAI8592675.1"/>
    <property type="molecule type" value="Genomic_DNA"/>
</dbReference>
<name>A0AAV0Z2D5_VICFA</name>
<reference evidence="1 2" key="1">
    <citation type="submission" date="2023-01" db="EMBL/GenBank/DDBJ databases">
        <authorList>
            <person name="Kreplak J."/>
        </authorList>
    </citation>
    <scope>NUCLEOTIDE SEQUENCE [LARGE SCALE GENOMIC DNA]</scope>
</reference>
<protein>
    <submittedName>
        <fullName evidence="1">Uncharacterized protein</fullName>
    </submittedName>
</protein>
<accession>A0AAV0Z2D5</accession>
<dbReference type="AlphaFoldDB" id="A0AAV0Z2D5"/>
<evidence type="ECO:0000313" key="2">
    <source>
        <dbReference type="Proteomes" id="UP001157006"/>
    </source>
</evidence>
<dbReference type="Proteomes" id="UP001157006">
    <property type="component" value="Chromosome 1S"/>
</dbReference>